<dbReference type="SMART" id="SM01337">
    <property type="entry name" value="APC10"/>
    <property type="match status" value="1"/>
</dbReference>
<evidence type="ECO:0000313" key="8">
    <source>
        <dbReference type="EMBL" id="KXN68399.1"/>
    </source>
</evidence>
<accession>A0A137P0K9</accession>
<keyword evidence="9" id="KW-1185">Reference proteome</keyword>
<evidence type="ECO:0000256" key="2">
    <source>
        <dbReference type="ARBA" id="ARBA00022618"/>
    </source>
</evidence>
<keyword evidence="5" id="KW-0131">Cell cycle</keyword>
<reference evidence="8 9" key="1">
    <citation type="journal article" date="2015" name="Genome Biol. Evol.">
        <title>Phylogenomic analyses indicate that early fungi evolved digesting cell walls of algal ancestors of land plants.</title>
        <authorList>
            <person name="Chang Y."/>
            <person name="Wang S."/>
            <person name="Sekimoto S."/>
            <person name="Aerts A.L."/>
            <person name="Choi C."/>
            <person name="Clum A."/>
            <person name="LaButti K.M."/>
            <person name="Lindquist E.A."/>
            <person name="Yee Ngan C."/>
            <person name="Ohm R.A."/>
            <person name="Salamov A.A."/>
            <person name="Grigoriev I.V."/>
            <person name="Spatafora J.W."/>
            <person name="Berbee M.L."/>
        </authorList>
    </citation>
    <scope>NUCLEOTIDE SEQUENCE [LARGE SCALE GENOMIC DNA]</scope>
    <source>
        <strain evidence="8 9">NRRL 28638</strain>
    </source>
</reference>
<proteinExistence type="inferred from homology"/>
<dbReference type="STRING" id="796925.A0A137P0K9"/>
<feature type="compositionally biased region" description="Polar residues" evidence="6">
    <location>
        <begin position="1"/>
        <end position="14"/>
    </location>
</feature>
<evidence type="ECO:0000259" key="7">
    <source>
        <dbReference type="PROSITE" id="PS51284"/>
    </source>
</evidence>
<evidence type="ECO:0000256" key="6">
    <source>
        <dbReference type="SAM" id="MobiDB-lite"/>
    </source>
</evidence>
<dbReference type="PANTHER" id="PTHR12936:SF0">
    <property type="entry name" value="ANAPHASE-PROMOTING COMPLEX SUBUNIT 10"/>
    <property type="match status" value="1"/>
</dbReference>
<keyword evidence="4" id="KW-0833">Ubl conjugation pathway</keyword>
<dbReference type="Pfam" id="PF03256">
    <property type="entry name" value="ANAPC10"/>
    <property type="match status" value="1"/>
</dbReference>
<dbReference type="PANTHER" id="PTHR12936">
    <property type="entry name" value="ANAPHASE-PROMOTING COMPLEX 10"/>
    <property type="match status" value="1"/>
</dbReference>
<sequence length="312" mass="35003">MSNSHSIFNSSDLFQNNTQSDSNSSSPASNANTLDITPIQVDIDLNSSSQANMQNTADLEINLTDELGLDINSGSGSAMGVDNLSNFSSGGGGSQLDLSNNSREYFGEEVENDDDSNIGMTTKRGFVETKGYETDITSECKLRVSSYKYGYPPTEMIDNSLETYWQSEGQLPHTIILKYSRQILLSKLKIYFDFPMDESYTPNLFTISLGNRINDYKELTKVKGEVQPKWIEVNCKLFNNNRPIPTFNIKLTILNNMEDGRDSHLRQIRIFELKEFDNIEKISKKIKGTTEVDDGTDNFNLGGISGLERIRI</sequence>
<dbReference type="OrthoDB" id="24948at2759"/>
<dbReference type="EMBL" id="KQ964578">
    <property type="protein sequence ID" value="KXN68399.1"/>
    <property type="molecule type" value="Genomic_DNA"/>
</dbReference>
<organism evidence="8 9">
    <name type="scientific">Conidiobolus coronatus (strain ATCC 28846 / CBS 209.66 / NRRL 28638)</name>
    <name type="common">Delacroixia coronata</name>
    <dbReference type="NCBI Taxonomy" id="796925"/>
    <lineage>
        <taxon>Eukaryota</taxon>
        <taxon>Fungi</taxon>
        <taxon>Fungi incertae sedis</taxon>
        <taxon>Zoopagomycota</taxon>
        <taxon>Entomophthoromycotina</taxon>
        <taxon>Entomophthoromycetes</taxon>
        <taxon>Entomophthorales</taxon>
        <taxon>Ancylistaceae</taxon>
        <taxon>Conidiobolus</taxon>
    </lineage>
</organism>
<name>A0A137P0K9_CONC2</name>
<dbReference type="Proteomes" id="UP000070444">
    <property type="component" value="Unassembled WGS sequence"/>
</dbReference>
<keyword evidence="3" id="KW-0498">Mitosis</keyword>
<dbReference type="SUPFAM" id="SSF49785">
    <property type="entry name" value="Galactose-binding domain-like"/>
    <property type="match status" value="1"/>
</dbReference>
<dbReference type="InterPro" id="IPR004939">
    <property type="entry name" value="APC_su10/DOC_dom"/>
</dbReference>
<dbReference type="OMA" id="WIEVNCK"/>
<dbReference type="GO" id="GO:0005680">
    <property type="term" value="C:anaphase-promoting complex"/>
    <property type="evidence" value="ECO:0007669"/>
    <property type="project" value="InterPro"/>
</dbReference>
<dbReference type="GO" id="GO:0070979">
    <property type="term" value="P:protein K11-linked ubiquitination"/>
    <property type="evidence" value="ECO:0007669"/>
    <property type="project" value="TreeGrafter"/>
</dbReference>
<dbReference type="InterPro" id="IPR008979">
    <property type="entry name" value="Galactose-bd-like_sf"/>
</dbReference>
<evidence type="ECO:0000256" key="1">
    <source>
        <dbReference type="ARBA" id="ARBA00006762"/>
    </source>
</evidence>
<evidence type="ECO:0000256" key="5">
    <source>
        <dbReference type="ARBA" id="ARBA00023306"/>
    </source>
</evidence>
<dbReference type="AlphaFoldDB" id="A0A137P0K9"/>
<evidence type="ECO:0000256" key="3">
    <source>
        <dbReference type="ARBA" id="ARBA00022776"/>
    </source>
</evidence>
<feature type="domain" description="DOC" evidence="7">
    <location>
        <begin position="112"/>
        <end position="297"/>
    </location>
</feature>
<feature type="region of interest" description="Disordered" evidence="6">
    <location>
        <begin position="1"/>
        <end position="32"/>
    </location>
</feature>
<feature type="compositionally biased region" description="Low complexity" evidence="6">
    <location>
        <begin position="15"/>
        <end position="32"/>
    </location>
</feature>
<keyword evidence="2" id="KW-0132">Cell division</keyword>
<evidence type="ECO:0000313" key="9">
    <source>
        <dbReference type="Proteomes" id="UP000070444"/>
    </source>
</evidence>
<protein>
    <submittedName>
        <fullName evidence="8">Galactose-binding like protein</fullName>
    </submittedName>
</protein>
<dbReference type="GO" id="GO:0031145">
    <property type="term" value="P:anaphase-promoting complex-dependent catabolic process"/>
    <property type="evidence" value="ECO:0007669"/>
    <property type="project" value="InterPro"/>
</dbReference>
<dbReference type="GO" id="GO:0051301">
    <property type="term" value="P:cell division"/>
    <property type="evidence" value="ECO:0007669"/>
    <property type="project" value="UniProtKB-KW"/>
</dbReference>
<evidence type="ECO:0000256" key="4">
    <source>
        <dbReference type="ARBA" id="ARBA00022786"/>
    </source>
</evidence>
<gene>
    <name evidence="8" type="ORF">CONCODRAFT_79756</name>
</gene>
<dbReference type="Gene3D" id="2.60.120.260">
    <property type="entry name" value="Galactose-binding domain-like"/>
    <property type="match status" value="1"/>
</dbReference>
<dbReference type="PROSITE" id="PS51284">
    <property type="entry name" value="DOC"/>
    <property type="match status" value="1"/>
</dbReference>
<dbReference type="InterPro" id="IPR016901">
    <property type="entry name" value="APC10/Doc1"/>
</dbReference>
<comment type="similarity">
    <text evidence="1">Belongs to the APC10 family.</text>
</comment>